<keyword evidence="1 2" id="KW-0238">DNA-binding</keyword>
<feature type="domain" description="HTH tetR-type" evidence="3">
    <location>
        <begin position="13"/>
        <end position="73"/>
    </location>
</feature>
<dbReference type="PANTHER" id="PTHR30055:SF226">
    <property type="entry name" value="HTH-TYPE TRANSCRIPTIONAL REGULATOR PKSA"/>
    <property type="match status" value="1"/>
</dbReference>
<dbReference type="PROSITE" id="PS50977">
    <property type="entry name" value="HTH_TETR_2"/>
    <property type="match status" value="1"/>
</dbReference>
<dbReference type="Pfam" id="PF00440">
    <property type="entry name" value="TetR_N"/>
    <property type="match status" value="1"/>
</dbReference>
<dbReference type="InterPro" id="IPR050109">
    <property type="entry name" value="HTH-type_TetR-like_transc_reg"/>
</dbReference>
<dbReference type="PANTHER" id="PTHR30055">
    <property type="entry name" value="HTH-TYPE TRANSCRIPTIONAL REGULATOR RUTR"/>
    <property type="match status" value="1"/>
</dbReference>
<dbReference type="Proteomes" id="UP000602395">
    <property type="component" value="Unassembled WGS sequence"/>
</dbReference>
<sequence>MSTATDAISPDPADFRVHVVAESIRLFSEQGYESTTVEQIAVAAGISRRTFFRQFGAKEDVIFADHEALLAQVAAHLEGADGDPWVVVCSAAEQVFAHFRDTHELAVRRFRVVQEVPALRDRELVTTYRYQRLFEDFLRARLPGESPVRVVAYAAAITGAHNYLLRSMIRGDADATMERLRAELGRVRASFAASAPAEESGSTGAVVDAGAVVSVVTYPSGTSADEIARQVAEQLGAEQRHRGQ</sequence>
<dbReference type="InterPro" id="IPR001647">
    <property type="entry name" value="HTH_TetR"/>
</dbReference>
<dbReference type="InterPro" id="IPR009057">
    <property type="entry name" value="Homeodomain-like_sf"/>
</dbReference>
<comment type="caution">
    <text evidence="4">The sequence shown here is derived from an EMBL/GenBank/DDBJ whole genome shotgun (WGS) entry which is preliminary data.</text>
</comment>
<protein>
    <submittedName>
        <fullName evidence="4">TetR family transcriptional regulator</fullName>
    </submittedName>
</protein>
<dbReference type="EMBL" id="JACWMS010000001">
    <property type="protein sequence ID" value="MBD1319079.1"/>
    <property type="molecule type" value="Genomic_DNA"/>
</dbReference>
<keyword evidence="5" id="KW-1185">Reference proteome</keyword>
<dbReference type="SUPFAM" id="SSF46689">
    <property type="entry name" value="Homeodomain-like"/>
    <property type="match status" value="1"/>
</dbReference>
<gene>
    <name evidence="4" type="ORF">IDF66_05745</name>
</gene>
<evidence type="ECO:0000256" key="2">
    <source>
        <dbReference type="PROSITE-ProRule" id="PRU00335"/>
    </source>
</evidence>
<evidence type="ECO:0000313" key="4">
    <source>
        <dbReference type="EMBL" id="MBD1319079.1"/>
    </source>
</evidence>
<feature type="DNA-binding region" description="H-T-H motif" evidence="2">
    <location>
        <begin position="36"/>
        <end position="55"/>
    </location>
</feature>
<dbReference type="Gene3D" id="1.10.357.10">
    <property type="entry name" value="Tetracycline Repressor, domain 2"/>
    <property type="match status" value="1"/>
</dbReference>
<reference evidence="4 5" key="1">
    <citation type="submission" date="2020-09" db="EMBL/GenBank/DDBJ databases">
        <title>Novel species in genus Gordonia.</title>
        <authorList>
            <person name="Zhang G."/>
        </authorList>
    </citation>
    <scope>NUCLEOTIDE SEQUENCE [LARGE SCALE GENOMIC DNA]</scope>
    <source>
        <strain evidence="4 5">ON-33</strain>
    </source>
</reference>
<dbReference type="RefSeq" id="WP_190266004.1">
    <property type="nucleotide sequence ID" value="NZ_BAABAD010000003.1"/>
</dbReference>
<proteinExistence type="predicted"/>
<dbReference type="PRINTS" id="PR00455">
    <property type="entry name" value="HTHTETR"/>
</dbReference>
<evidence type="ECO:0000313" key="5">
    <source>
        <dbReference type="Proteomes" id="UP000602395"/>
    </source>
</evidence>
<evidence type="ECO:0000256" key="1">
    <source>
        <dbReference type="ARBA" id="ARBA00023125"/>
    </source>
</evidence>
<evidence type="ECO:0000259" key="3">
    <source>
        <dbReference type="PROSITE" id="PS50977"/>
    </source>
</evidence>
<name>A0ABR7WBF7_9ACTN</name>
<organism evidence="4 5">
    <name type="scientific">Gordonia hankookensis</name>
    <dbReference type="NCBI Taxonomy" id="589403"/>
    <lineage>
        <taxon>Bacteria</taxon>
        <taxon>Bacillati</taxon>
        <taxon>Actinomycetota</taxon>
        <taxon>Actinomycetes</taxon>
        <taxon>Mycobacteriales</taxon>
        <taxon>Gordoniaceae</taxon>
        <taxon>Gordonia</taxon>
    </lineage>
</organism>
<accession>A0ABR7WBF7</accession>